<accession>A0A2I0HZF9</accession>
<name>A0A2I0HZF9_PUNGR</name>
<organism evidence="1 2">
    <name type="scientific">Punica granatum</name>
    <name type="common">Pomegranate</name>
    <dbReference type="NCBI Taxonomy" id="22663"/>
    <lineage>
        <taxon>Eukaryota</taxon>
        <taxon>Viridiplantae</taxon>
        <taxon>Streptophyta</taxon>
        <taxon>Embryophyta</taxon>
        <taxon>Tracheophyta</taxon>
        <taxon>Spermatophyta</taxon>
        <taxon>Magnoliopsida</taxon>
        <taxon>eudicotyledons</taxon>
        <taxon>Gunneridae</taxon>
        <taxon>Pentapetalae</taxon>
        <taxon>rosids</taxon>
        <taxon>malvids</taxon>
        <taxon>Myrtales</taxon>
        <taxon>Lythraceae</taxon>
        <taxon>Punica</taxon>
    </lineage>
</organism>
<dbReference type="AlphaFoldDB" id="A0A2I0HZF9"/>
<gene>
    <name evidence="1" type="ORF">CRG98_042962</name>
</gene>
<comment type="caution">
    <text evidence="1">The sequence shown here is derived from an EMBL/GenBank/DDBJ whole genome shotgun (WGS) entry which is preliminary data.</text>
</comment>
<dbReference type="EMBL" id="PGOL01004746">
    <property type="protein sequence ID" value="PKI36636.1"/>
    <property type="molecule type" value="Genomic_DNA"/>
</dbReference>
<evidence type="ECO:0000313" key="2">
    <source>
        <dbReference type="Proteomes" id="UP000233551"/>
    </source>
</evidence>
<sequence>DCKGALGRRAGPGVRRSGPHACVGLNARELGRERERWAERAGTRPNLQRVVGEDEVRAEERSLTTANGGSRLWAPRRWHVRRRRAPPGLRRARGKRHEARVGWDRGDFRDFGEVFEFYGEEFSSLIAGNPGGSRGGNEGVLFGVRSRVCFRGEIGAGSRDLRV</sequence>
<proteinExistence type="predicted"/>
<dbReference type="Proteomes" id="UP000233551">
    <property type="component" value="Unassembled WGS sequence"/>
</dbReference>
<reference evidence="1 2" key="1">
    <citation type="submission" date="2017-11" db="EMBL/GenBank/DDBJ databases">
        <title>De-novo sequencing of pomegranate (Punica granatum L.) genome.</title>
        <authorList>
            <person name="Akparov Z."/>
            <person name="Amiraslanov A."/>
            <person name="Hajiyeva S."/>
            <person name="Abbasov M."/>
            <person name="Kaur K."/>
            <person name="Hamwieh A."/>
            <person name="Solovyev V."/>
            <person name="Salamov A."/>
            <person name="Braich B."/>
            <person name="Kosarev P."/>
            <person name="Mahmoud A."/>
            <person name="Hajiyev E."/>
            <person name="Babayeva S."/>
            <person name="Izzatullayeva V."/>
            <person name="Mammadov A."/>
            <person name="Mammadov A."/>
            <person name="Sharifova S."/>
            <person name="Ojaghi J."/>
            <person name="Eynullazada K."/>
            <person name="Bayramov B."/>
            <person name="Abdulazimova A."/>
            <person name="Shahmuradov I."/>
        </authorList>
    </citation>
    <scope>NUCLEOTIDE SEQUENCE [LARGE SCALE GENOMIC DNA]</scope>
    <source>
        <strain evidence="2">cv. AG2017</strain>
        <tissue evidence="1">Leaf</tissue>
    </source>
</reference>
<evidence type="ECO:0000313" key="1">
    <source>
        <dbReference type="EMBL" id="PKI36636.1"/>
    </source>
</evidence>
<feature type="non-terminal residue" evidence="1">
    <location>
        <position position="1"/>
    </location>
</feature>
<keyword evidence="2" id="KW-1185">Reference proteome</keyword>
<protein>
    <submittedName>
        <fullName evidence="1">Uncharacterized protein</fullName>
    </submittedName>
</protein>